<keyword evidence="2" id="KW-1185">Reference proteome</keyword>
<sequence length="202" mass="21160">MGGTAVGGMAAGGGSDAATAESVEMFVCGNGVHTDLVLPAVTPAMDWVEELAAGPFPATERWVTHFAFGWGDRAFYLQTRRWSDLSPATALSALVGGGPSVMHVTALRSPAGSPDCGRLLLGEERYRALVDHVRGSFRRTGDGAVMPLPGSGYGPTDLFFEAVGQYSPILTCNEWTGRGLRAAGVAVGAWTPFAGGVMRWVR</sequence>
<dbReference type="Proteomes" id="UP000245629">
    <property type="component" value="Chromosome 2"/>
</dbReference>
<dbReference type="InterPro" id="IPR011727">
    <property type="entry name" value="CHP02117"/>
</dbReference>
<dbReference type="NCBIfam" id="TIGR02117">
    <property type="entry name" value="chp_urease_rgn"/>
    <property type="match status" value="1"/>
</dbReference>
<dbReference type="AlphaFoldDB" id="A0A2S2CRY4"/>
<protein>
    <submittedName>
        <fullName evidence="1">TIGR02117 family protein</fullName>
    </submittedName>
</protein>
<dbReference type="KEGG" id="azz:DEW08_14595"/>
<reference evidence="2" key="1">
    <citation type="submission" date="2018-05" db="EMBL/GenBank/DDBJ databases">
        <title>Azospirillum thermophila sp. nov., a novel isolated from hot spring.</title>
        <authorList>
            <person name="Zhao Z."/>
        </authorList>
    </citation>
    <scope>NUCLEOTIDE SEQUENCE [LARGE SCALE GENOMIC DNA]</scope>
    <source>
        <strain evidence="2">CFH 70021</strain>
    </source>
</reference>
<organism evidence="1 2">
    <name type="scientific">Azospirillum thermophilum</name>
    <dbReference type="NCBI Taxonomy" id="2202148"/>
    <lineage>
        <taxon>Bacteria</taxon>
        <taxon>Pseudomonadati</taxon>
        <taxon>Pseudomonadota</taxon>
        <taxon>Alphaproteobacteria</taxon>
        <taxon>Rhodospirillales</taxon>
        <taxon>Azospirillaceae</taxon>
        <taxon>Azospirillum</taxon>
    </lineage>
</organism>
<name>A0A2S2CRY4_9PROT</name>
<dbReference type="Pfam" id="PF09601">
    <property type="entry name" value="DUF2459"/>
    <property type="match status" value="1"/>
</dbReference>
<gene>
    <name evidence="1" type="ORF">DEW08_14595</name>
</gene>
<evidence type="ECO:0000313" key="2">
    <source>
        <dbReference type="Proteomes" id="UP000245629"/>
    </source>
</evidence>
<dbReference type="EMBL" id="CP029353">
    <property type="protein sequence ID" value="AWK87283.1"/>
    <property type="molecule type" value="Genomic_DNA"/>
</dbReference>
<proteinExistence type="predicted"/>
<accession>A0A2S2CRY4</accession>
<dbReference type="OrthoDB" id="211174at2"/>
<evidence type="ECO:0000313" key="1">
    <source>
        <dbReference type="EMBL" id="AWK87283.1"/>
    </source>
</evidence>